<accession>A0A538U7I6</accession>
<dbReference type="AlphaFoldDB" id="A0A538U7I6"/>
<dbReference type="Gene3D" id="3.30.450.20">
    <property type="entry name" value="PAS domain"/>
    <property type="match status" value="1"/>
</dbReference>
<feature type="domain" description="Double Cache" evidence="1">
    <location>
        <begin position="45"/>
        <end position="200"/>
    </location>
</feature>
<evidence type="ECO:0000259" key="1">
    <source>
        <dbReference type="Pfam" id="PF14827"/>
    </source>
</evidence>
<dbReference type="InterPro" id="IPR029150">
    <property type="entry name" value="dCache_3"/>
</dbReference>
<dbReference type="EMBL" id="VBPB01000135">
    <property type="protein sequence ID" value="TMQ71874.1"/>
    <property type="molecule type" value="Genomic_DNA"/>
</dbReference>
<dbReference type="SUPFAM" id="SSF103190">
    <property type="entry name" value="Sensory domain-like"/>
    <property type="match status" value="1"/>
</dbReference>
<feature type="non-terminal residue" evidence="2">
    <location>
        <position position="216"/>
    </location>
</feature>
<gene>
    <name evidence="2" type="ORF">E6K81_09055</name>
</gene>
<dbReference type="Proteomes" id="UP000319771">
    <property type="component" value="Unassembled WGS sequence"/>
</dbReference>
<proteinExistence type="predicted"/>
<sequence>MKAITSLLARSLGARLFLLCGALVLGVVLAALGFTALRANQVADQSVRESLAASASARERFERQRTAQLRLMARFAAGDPTFVAYIAESDPGSVRDLLLQRQRELECDLLVVLDRRGKVLARTDRTGGVGEDASGEPLLADLARRGEASGLWTDGERFWTAVAVPVLSGAENPEGVLIAGLALDDALALDVGRQSGAEVAYVALGRDAHVIASTLA</sequence>
<evidence type="ECO:0000313" key="2">
    <source>
        <dbReference type="EMBL" id="TMQ71874.1"/>
    </source>
</evidence>
<organism evidence="2 3">
    <name type="scientific">Eiseniibacteriota bacterium</name>
    <dbReference type="NCBI Taxonomy" id="2212470"/>
    <lineage>
        <taxon>Bacteria</taxon>
        <taxon>Candidatus Eiseniibacteriota</taxon>
    </lineage>
</organism>
<evidence type="ECO:0000313" key="3">
    <source>
        <dbReference type="Proteomes" id="UP000319771"/>
    </source>
</evidence>
<comment type="caution">
    <text evidence="2">The sequence shown here is derived from an EMBL/GenBank/DDBJ whole genome shotgun (WGS) entry which is preliminary data.</text>
</comment>
<dbReference type="InterPro" id="IPR029151">
    <property type="entry name" value="Sensor-like_sf"/>
</dbReference>
<name>A0A538U7I6_UNCEI</name>
<dbReference type="Pfam" id="PF14827">
    <property type="entry name" value="dCache_3"/>
    <property type="match status" value="1"/>
</dbReference>
<protein>
    <recommendedName>
        <fullName evidence="1">Double Cache domain-containing protein</fullName>
    </recommendedName>
</protein>
<reference evidence="2 3" key="1">
    <citation type="journal article" date="2019" name="Nat. Microbiol.">
        <title>Mediterranean grassland soil C-N compound turnover is dependent on rainfall and depth, and is mediated by genomically divergent microorganisms.</title>
        <authorList>
            <person name="Diamond S."/>
            <person name="Andeer P.F."/>
            <person name="Li Z."/>
            <person name="Crits-Christoph A."/>
            <person name="Burstein D."/>
            <person name="Anantharaman K."/>
            <person name="Lane K.R."/>
            <person name="Thomas B.C."/>
            <person name="Pan C."/>
            <person name="Northen T.R."/>
            <person name="Banfield J.F."/>
        </authorList>
    </citation>
    <scope>NUCLEOTIDE SEQUENCE [LARGE SCALE GENOMIC DNA]</scope>
    <source>
        <strain evidence="2">WS_11</strain>
    </source>
</reference>